<organism evidence="5 6">
    <name type="scientific">Chondromyces crocatus</name>
    <dbReference type="NCBI Taxonomy" id="52"/>
    <lineage>
        <taxon>Bacteria</taxon>
        <taxon>Pseudomonadati</taxon>
        <taxon>Myxococcota</taxon>
        <taxon>Polyangia</taxon>
        <taxon>Polyangiales</taxon>
        <taxon>Polyangiaceae</taxon>
        <taxon>Chondromyces</taxon>
    </lineage>
</organism>
<dbReference type="InterPro" id="IPR002645">
    <property type="entry name" value="STAS_dom"/>
</dbReference>
<evidence type="ECO:0000259" key="3">
    <source>
        <dbReference type="PROSITE" id="PS50113"/>
    </source>
</evidence>
<reference evidence="5 6" key="1">
    <citation type="submission" date="2015-07" db="EMBL/GenBank/DDBJ databases">
        <title>Genome analysis of myxobacterium Chondromyces crocatus Cm c5 reveals a high potential for natural compound synthesis and the genetic basis for the loss of fruiting body formation.</title>
        <authorList>
            <person name="Zaburannyi N."/>
            <person name="Bunk B."/>
            <person name="Maier J."/>
            <person name="Overmann J."/>
            <person name="Mueller R."/>
        </authorList>
    </citation>
    <scope>NUCLEOTIDE SEQUENCE [LARGE SCALE GENOMIC DNA]</scope>
    <source>
        <strain evidence="5 6">Cm c5</strain>
    </source>
</reference>
<evidence type="ECO:0000313" key="5">
    <source>
        <dbReference type="EMBL" id="AKT37108.1"/>
    </source>
</evidence>
<proteinExistence type="predicted"/>
<dbReference type="OrthoDB" id="5421862at2"/>
<dbReference type="STRING" id="52.CMC5_012360"/>
<dbReference type="RefSeq" id="WP_156338257.1">
    <property type="nucleotide sequence ID" value="NZ_CP012159.1"/>
</dbReference>
<name>A0A0K1E967_CHOCO</name>
<evidence type="ECO:0000313" key="6">
    <source>
        <dbReference type="Proteomes" id="UP000067626"/>
    </source>
</evidence>
<keyword evidence="6" id="KW-1185">Reference proteome</keyword>
<evidence type="ECO:0008006" key="7">
    <source>
        <dbReference type="Google" id="ProtNLM"/>
    </source>
</evidence>
<feature type="coiled-coil region" evidence="2">
    <location>
        <begin position="6"/>
        <end position="40"/>
    </location>
</feature>
<dbReference type="Pfam" id="PF08448">
    <property type="entry name" value="PAS_4"/>
    <property type="match status" value="1"/>
</dbReference>
<dbReference type="PANTHER" id="PTHR33745:SF3">
    <property type="entry name" value="RSBT CO-ANTAGONIST PROTEIN RSBRC"/>
    <property type="match status" value="1"/>
</dbReference>
<dbReference type="Gene3D" id="3.30.450.20">
    <property type="entry name" value="PAS domain"/>
    <property type="match status" value="1"/>
</dbReference>
<dbReference type="CDD" id="cd07041">
    <property type="entry name" value="STAS_RsbR_RsbS_like"/>
    <property type="match status" value="1"/>
</dbReference>
<dbReference type="KEGG" id="ccro:CMC5_012360"/>
<gene>
    <name evidence="5" type="ORF">CMC5_012360</name>
</gene>
<evidence type="ECO:0000259" key="4">
    <source>
        <dbReference type="PROSITE" id="PS50801"/>
    </source>
</evidence>
<dbReference type="InterPro" id="IPR036513">
    <property type="entry name" value="STAS_dom_sf"/>
</dbReference>
<accession>A0A0K1E967</accession>
<evidence type="ECO:0000256" key="1">
    <source>
        <dbReference type="ARBA" id="ARBA00022553"/>
    </source>
</evidence>
<sequence length="308" mass="33427">MASLSLEELQAENENLREKLAEAERARDEVTAERDVLRAAFMQMPALCSIMEGPEHTFLLANDRLRSLIGGRDPVGRPVRDAMPEIIEAGYGDRLQRVLTTGEPLVGESFPADIIDPAIASGWLSYQYVPLRRKDGEIFGVMFHAMDVTEQRKLERQQQILHEELVAAQQQSIRDLSTPLIPLADELVVMPLVGSIDPGRAGQILETLLTGITTHQAAVAILDITGVRGMDESVAGALIKTAAAARLLGTEMILTGISPEVARTLVEIGADLGAITTHGTLQSGVTYAMTRVGGSSRQRTETARRIIT</sequence>
<dbReference type="PROSITE" id="PS50113">
    <property type="entry name" value="PAC"/>
    <property type="match status" value="1"/>
</dbReference>
<dbReference type="PROSITE" id="PS50801">
    <property type="entry name" value="STAS"/>
    <property type="match status" value="1"/>
</dbReference>
<dbReference type="SUPFAM" id="SSF52091">
    <property type="entry name" value="SpoIIaa-like"/>
    <property type="match status" value="1"/>
</dbReference>
<feature type="domain" description="STAS" evidence="4">
    <location>
        <begin position="177"/>
        <end position="288"/>
    </location>
</feature>
<dbReference type="InterPro" id="IPR013656">
    <property type="entry name" value="PAS_4"/>
</dbReference>
<evidence type="ECO:0000256" key="2">
    <source>
        <dbReference type="SAM" id="Coils"/>
    </source>
</evidence>
<dbReference type="Proteomes" id="UP000067626">
    <property type="component" value="Chromosome"/>
</dbReference>
<feature type="domain" description="PAC" evidence="3">
    <location>
        <begin position="108"/>
        <end position="160"/>
    </location>
</feature>
<dbReference type="PANTHER" id="PTHR33745">
    <property type="entry name" value="RSBT ANTAGONIST PROTEIN RSBS-RELATED"/>
    <property type="match status" value="1"/>
</dbReference>
<keyword evidence="2" id="KW-0175">Coiled coil</keyword>
<dbReference type="EMBL" id="CP012159">
    <property type="protein sequence ID" value="AKT37108.1"/>
    <property type="molecule type" value="Genomic_DNA"/>
</dbReference>
<dbReference type="SUPFAM" id="SSF55785">
    <property type="entry name" value="PYP-like sensor domain (PAS domain)"/>
    <property type="match status" value="1"/>
</dbReference>
<dbReference type="Pfam" id="PF01740">
    <property type="entry name" value="STAS"/>
    <property type="match status" value="1"/>
</dbReference>
<dbReference type="Gene3D" id="3.30.750.24">
    <property type="entry name" value="STAS domain"/>
    <property type="match status" value="1"/>
</dbReference>
<dbReference type="InterPro" id="IPR000700">
    <property type="entry name" value="PAS-assoc_C"/>
</dbReference>
<dbReference type="InterPro" id="IPR051932">
    <property type="entry name" value="Bact_StressResp_Reg"/>
</dbReference>
<keyword evidence="1" id="KW-0597">Phosphoprotein</keyword>
<dbReference type="AlphaFoldDB" id="A0A0K1E967"/>
<protein>
    <recommendedName>
        <fullName evidence="7">STAS domain-containing protein</fullName>
    </recommendedName>
</protein>
<dbReference type="InterPro" id="IPR035965">
    <property type="entry name" value="PAS-like_dom_sf"/>
</dbReference>